<sequence>MSGRIPIVSAIALVFVLNGCGGGGGGSVDDPGTPEPSTTVKSVSGSITLSSGGEATAGKSAEAAKGVAPETASITIHSYESDGTLSETRTVAAESVGVFSSQITLHNEGGYLVVDVKSPGTTGWSKRVNYSEPADVDLNAVLRTAQTQVQNLDSPLKANAEGGVFSFGVVRYADGTRKAVAGTSALKAAKAAEGAAGMDLEIAIPQQALPDTDTLRANLVTFDPNNAEDARSFPGDYIDSDGNRLVSVAFDSIEVTDEAGSSVAALAQDALETGRAVKSAETDVTVRRWIPYESCASVDSFWSQTGPSGESNGNTIPIYTYSPVSGSWILLGDGTVQTFNGSDYDEVSTFDSTSCTNGDYYLNIHVSSEEYINAWWNLDYPLMVTQPTEVCVDITFTDDSASANPLSGLYAELSGAGLSRVSASTKSNGVVTLNSVVTENDIPSTAMVSYWNPYDYSYQTKTDVPLGAKEDSCATHTVEVAKPKSCYVSGTVTKNGEGVANEYVWAYSTSPYSYGWAYTGSDGGFETRVACDVEMELFVGDIAKTFRVNDVINGDENSDGGDVADMGTIAKPNTVPTAYGYLSSTSVKANTTTGTASATAYVYGYDADGAEDYPLSYTLEVGESVHTGSITQADSYQEVKLTDLVEGEYPVSLTVTDGKDEGQAALGTLSVAPADANRPPVITYAYASVGTTVRLNRDGSLPLITLYAYAYDPDGGTTTGSWSCDACVGDFDPAGAFQGTASAGDTLTFTYTADDGGDRNNTATRTTTVEVLAADNKAPYFTSTTQSATTVSELPANIDFAVTADDDDQDELSFVWKVDGTVVGTGDTHTFAVPDDATDGQSFTIMVEVDDGYVEIPTTHTFTVTYSEISSETEVIIR</sequence>
<protein>
    <submittedName>
        <fullName evidence="2">Uncharacterized protein</fullName>
    </submittedName>
</protein>
<feature type="region of interest" description="Disordered" evidence="1">
    <location>
        <begin position="26"/>
        <end position="55"/>
    </location>
</feature>
<reference evidence="2 3" key="1">
    <citation type="submission" date="2016-10" db="EMBL/GenBank/DDBJ databases">
        <authorList>
            <person name="de Groot N.N."/>
        </authorList>
    </citation>
    <scope>NUCLEOTIDE SEQUENCE [LARGE SCALE GENOMIC DNA]</scope>
    <source>
        <strain evidence="2 3">HLD2</strain>
    </source>
</reference>
<dbReference type="OrthoDB" id="5706614at2"/>
<dbReference type="RefSeq" id="WP_139181498.1">
    <property type="nucleotide sequence ID" value="NZ_FMWD01000007.1"/>
</dbReference>
<evidence type="ECO:0000256" key="1">
    <source>
        <dbReference type="SAM" id="MobiDB-lite"/>
    </source>
</evidence>
<name>A0A1G5QP31_9GAMM</name>
<gene>
    <name evidence="2" type="ORF">SAMN03097708_02373</name>
</gene>
<evidence type="ECO:0000313" key="3">
    <source>
        <dbReference type="Proteomes" id="UP000199648"/>
    </source>
</evidence>
<dbReference type="Proteomes" id="UP000199648">
    <property type="component" value="Unassembled WGS sequence"/>
</dbReference>
<dbReference type="AlphaFoldDB" id="A0A1G5QP31"/>
<proteinExistence type="predicted"/>
<dbReference type="EMBL" id="FMWD01000007">
    <property type="protein sequence ID" value="SCZ62879.1"/>
    <property type="molecule type" value="Genomic_DNA"/>
</dbReference>
<feature type="compositionally biased region" description="Polar residues" evidence="1">
    <location>
        <begin position="35"/>
        <end position="53"/>
    </location>
</feature>
<accession>A0A1G5QP31</accession>
<evidence type="ECO:0000313" key="2">
    <source>
        <dbReference type="EMBL" id="SCZ62879.1"/>
    </source>
</evidence>
<dbReference type="STRING" id="415747.SAMN03097708_02373"/>
<keyword evidence="3" id="KW-1185">Reference proteome</keyword>
<organism evidence="2 3">
    <name type="scientific">Thiohalomonas denitrificans</name>
    <dbReference type="NCBI Taxonomy" id="415747"/>
    <lineage>
        <taxon>Bacteria</taxon>
        <taxon>Pseudomonadati</taxon>
        <taxon>Pseudomonadota</taxon>
        <taxon>Gammaproteobacteria</taxon>
        <taxon>Thiohalomonadales</taxon>
        <taxon>Thiohalomonadaceae</taxon>
        <taxon>Thiohalomonas</taxon>
    </lineage>
</organism>